<name>A0A1C7WPQ4_9BACT</name>
<reference evidence="2 3" key="1">
    <citation type="submission" date="2015-10" db="EMBL/GenBank/DDBJ databases">
        <authorList>
            <person name="Rovetto F.F."/>
            <person name="Cocolin L.L."/>
            <person name="Illeghems K.K."/>
            <person name="Van Nieuwerbuegh F.F."/>
            <person name="Houf K.K."/>
        </authorList>
    </citation>
    <scope>NUCLEOTIDE SEQUENCE [LARGE SCALE GENOMIC DNA]</scope>
    <source>
        <strain evidence="2 3">LMG 24486</strain>
    </source>
</reference>
<evidence type="ECO:0000256" key="1">
    <source>
        <dbReference type="SAM" id="Coils"/>
    </source>
</evidence>
<feature type="coiled-coil region" evidence="1">
    <location>
        <begin position="61"/>
        <end position="88"/>
    </location>
</feature>
<keyword evidence="3" id="KW-1185">Reference proteome</keyword>
<dbReference type="SUPFAM" id="SSF46689">
    <property type="entry name" value="Homeodomain-like"/>
    <property type="match status" value="1"/>
</dbReference>
<evidence type="ECO:0000313" key="3">
    <source>
        <dbReference type="Proteomes" id="UP000092987"/>
    </source>
</evidence>
<dbReference type="InterPro" id="IPR009057">
    <property type="entry name" value="Homeodomain-like_sf"/>
</dbReference>
<protein>
    <submittedName>
        <fullName evidence="2">Transposase</fullName>
    </submittedName>
</protein>
<sequence length="97" mass="11250">MRKSNYSQEFRESTIKFCIDNSDRSISSIARDLGLNKGTLALWVNEYKAKNNLLPVNDLKNETLEQENKRLKKELAILKQEKEILKKAAAYFAKETL</sequence>
<dbReference type="Pfam" id="PF01527">
    <property type="entry name" value="HTH_Tnp_1"/>
    <property type="match status" value="1"/>
</dbReference>
<proteinExistence type="predicted"/>
<dbReference type="Gene3D" id="1.10.10.60">
    <property type="entry name" value="Homeodomain-like"/>
    <property type="match status" value="1"/>
</dbReference>
<gene>
    <name evidence="2" type="ORF">AA347_01216</name>
</gene>
<evidence type="ECO:0000313" key="2">
    <source>
        <dbReference type="EMBL" id="OCL95736.1"/>
    </source>
</evidence>
<organism evidence="2 3">
    <name type="scientific">Aliarcobacter thereius LMG 24486</name>
    <dbReference type="NCBI Taxonomy" id="1032240"/>
    <lineage>
        <taxon>Bacteria</taxon>
        <taxon>Pseudomonadati</taxon>
        <taxon>Campylobacterota</taxon>
        <taxon>Epsilonproteobacteria</taxon>
        <taxon>Campylobacterales</taxon>
        <taxon>Arcobacteraceae</taxon>
        <taxon>Aliarcobacter</taxon>
    </lineage>
</organism>
<dbReference type="Proteomes" id="UP000092987">
    <property type="component" value="Unassembled WGS sequence"/>
</dbReference>
<keyword evidence="1" id="KW-0175">Coiled coil</keyword>
<comment type="caution">
    <text evidence="2">The sequence shown here is derived from an EMBL/GenBank/DDBJ whole genome shotgun (WGS) entry which is preliminary data.</text>
</comment>
<accession>A0A1C7WPQ4</accession>
<dbReference type="InterPro" id="IPR002514">
    <property type="entry name" value="Transposase_8"/>
</dbReference>
<dbReference type="EMBL" id="LLKQ01000001">
    <property type="protein sequence ID" value="OCL95736.1"/>
    <property type="molecule type" value="Genomic_DNA"/>
</dbReference>